<dbReference type="GO" id="GO:0003824">
    <property type="term" value="F:catalytic activity"/>
    <property type="evidence" value="ECO:0007669"/>
    <property type="project" value="UniProtKB-ARBA"/>
</dbReference>
<gene>
    <name evidence="2" type="ORF">UR89_C0008G0028</name>
</gene>
<comment type="caution">
    <text evidence="2">The sequence shown here is derived from an EMBL/GenBank/DDBJ whole genome shotgun (WGS) entry which is preliminary data.</text>
</comment>
<dbReference type="Pfam" id="PF04127">
    <property type="entry name" value="DFP"/>
    <property type="match status" value="1"/>
</dbReference>
<dbReference type="InterPro" id="IPR007085">
    <property type="entry name" value="DNA/pantothenate-metab_flavo_C"/>
</dbReference>
<organism evidence="2 3">
    <name type="scientific">Candidatus Roizmanbacteria bacterium GW2011_GWA2_35_8</name>
    <dbReference type="NCBI Taxonomy" id="1618479"/>
    <lineage>
        <taxon>Bacteria</taxon>
        <taxon>Candidatus Roizmaniibacteriota</taxon>
    </lineage>
</organism>
<dbReference type="Gene3D" id="3.40.50.10300">
    <property type="entry name" value="CoaB-like"/>
    <property type="match status" value="1"/>
</dbReference>
<feature type="domain" description="DNA/pantothenate metabolism flavoprotein C-terminal" evidence="1">
    <location>
        <begin position="2"/>
        <end position="197"/>
    </location>
</feature>
<dbReference type="SUPFAM" id="SSF102645">
    <property type="entry name" value="CoaB-like"/>
    <property type="match status" value="1"/>
</dbReference>
<sequence>MKERVDDIRFIGNRSSGKMGVALAEECYLHGADVLLLRAKNSVAPRYLIPEKQFSTVDELSNLIKLNIKNFDYIFHTAAVSDFKVENKYTGKMSSSNSYSLNLVPHIKIIDEIKKINPKIKLIAFKAEVGINKVSIKKTKEKMKKTNADFIILNDISQLDRGFESDFNEVVIYSKTERTKKIPLALKSEIAKKIITYTIS</sequence>
<dbReference type="Proteomes" id="UP000034536">
    <property type="component" value="Unassembled WGS sequence"/>
</dbReference>
<protein>
    <submittedName>
        <fullName evidence="2">Phosphopantothenoylcysteine synthetase/decarboxylase</fullName>
    </submittedName>
</protein>
<dbReference type="GO" id="GO:0015937">
    <property type="term" value="P:coenzyme A biosynthetic process"/>
    <property type="evidence" value="ECO:0007669"/>
    <property type="project" value="UniProtKB-ARBA"/>
</dbReference>
<evidence type="ECO:0000313" key="2">
    <source>
        <dbReference type="EMBL" id="KKP87056.1"/>
    </source>
</evidence>
<dbReference type="InterPro" id="IPR035929">
    <property type="entry name" value="CoaB-like_sf"/>
</dbReference>
<name>A0A0G0DEB9_9BACT</name>
<proteinExistence type="predicted"/>
<dbReference type="EMBL" id="LBQX01000008">
    <property type="protein sequence ID" value="KKP87056.1"/>
    <property type="molecule type" value="Genomic_DNA"/>
</dbReference>
<dbReference type="PATRIC" id="fig|1618479.3.peg.158"/>
<evidence type="ECO:0000259" key="1">
    <source>
        <dbReference type="Pfam" id="PF04127"/>
    </source>
</evidence>
<dbReference type="AlphaFoldDB" id="A0A0G0DEB9"/>
<evidence type="ECO:0000313" key="3">
    <source>
        <dbReference type="Proteomes" id="UP000034536"/>
    </source>
</evidence>
<accession>A0A0G0DEB9</accession>
<reference evidence="2 3" key="1">
    <citation type="journal article" date="2015" name="Nature">
        <title>rRNA introns, odd ribosomes, and small enigmatic genomes across a large radiation of phyla.</title>
        <authorList>
            <person name="Brown C.T."/>
            <person name="Hug L.A."/>
            <person name="Thomas B.C."/>
            <person name="Sharon I."/>
            <person name="Castelle C.J."/>
            <person name="Singh A."/>
            <person name="Wilkins M.J."/>
            <person name="Williams K.H."/>
            <person name="Banfield J.F."/>
        </authorList>
    </citation>
    <scope>NUCLEOTIDE SEQUENCE [LARGE SCALE GENOMIC DNA]</scope>
</reference>